<organism evidence="8">
    <name type="scientific">Schizophyllum commune (strain H4-8 / FGSC 9210)</name>
    <name type="common">Split gill fungus</name>
    <dbReference type="NCBI Taxonomy" id="578458"/>
    <lineage>
        <taxon>Eukaryota</taxon>
        <taxon>Fungi</taxon>
        <taxon>Dikarya</taxon>
        <taxon>Basidiomycota</taxon>
        <taxon>Agaricomycotina</taxon>
        <taxon>Agaricomycetes</taxon>
        <taxon>Agaricomycetidae</taxon>
        <taxon>Agaricales</taxon>
        <taxon>Schizophyllaceae</taxon>
        <taxon>Schizophyllum</taxon>
    </lineage>
</organism>
<keyword evidence="4 5" id="KW-0949">S-adenosyl-L-methionine</keyword>
<comment type="catalytic activity">
    <reaction evidence="5">
        <text>a 3-demethylubiquinol + S-adenosyl-L-methionine = a ubiquinol + S-adenosyl-L-homocysteine + H(+)</text>
        <dbReference type="Rhea" id="RHEA:44380"/>
        <dbReference type="Rhea" id="RHEA-COMP:9566"/>
        <dbReference type="Rhea" id="RHEA-COMP:10914"/>
        <dbReference type="ChEBI" id="CHEBI:15378"/>
        <dbReference type="ChEBI" id="CHEBI:17976"/>
        <dbReference type="ChEBI" id="CHEBI:57856"/>
        <dbReference type="ChEBI" id="CHEBI:59789"/>
        <dbReference type="ChEBI" id="CHEBI:84422"/>
        <dbReference type="EC" id="2.1.1.64"/>
    </reaction>
</comment>
<dbReference type="EMBL" id="GL377305">
    <property type="protein sequence ID" value="EFI98500.1"/>
    <property type="molecule type" value="Genomic_DNA"/>
</dbReference>
<dbReference type="PANTHER" id="PTHR43464">
    <property type="entry name" value="METHYLTRANSFERASE"/>
    <property type="match status" value="1"/>
</dbReference>
<dbReference type="VEuPathDB" id="FungiDB:SCHCODRAFT_02495421"/>
<dbReference type="EC" id="2.1.1.114" evidence="5"/>
<comment type="function">
    <text evidence="5">O-methyltransferase required for two non-consecutive steps during ubiquinone biosynthesis. Catalyzes the 2 O-methylation of 3,4-dihydroxy-5-(all-trans-polyprenyl)benzoic acid into 4-hydroxy-3-methoxy-5-(all-trans-polyprenyl)benzoic acid. Also catalyzes the last step of ubiquinone biosynthesis by mediating methylation of 3-demethylubiquinone into ubiquinone. Also able to mediate the methylation of 3-demethylubiquinol into ubiquinol.</text>
</comment>
<keyword evidence="8" id="KW-1185">Reference proteome</keyword>
<feature type="binding site" evidence="5">
    <location>
        <position position="63"/>
    </location>
    <ligand>
        <name>S-adenosyl-L-methionine</name>
        <dbReference type="ChEBI" id="CHEBI:59789"/>
    </ligand>
</feature>
<dbReference type="UniPathway" id="UPA00232"/>
<keyword evidence="3 5" id="KW-0831">Ubiquinone biosynthesis</keyword>
<comment type="similarity">
    <text evidence="5">Belongs to the class I-like SAM-binding methyltransferase superfamily. UbiG/COQ3 family.</text>
</comment>
<evidence type="ECO:0000256" key="2">
    <source>
        <dbReference type="ARBA" id="ARBA00022679"/>
    </source>
</evidence>
<evidence type="ECO:0000256" key="4">
    <source>
        <dbReference type="ARBA" id="ARBA00022691"/>
    </source>
</evidence>
<evidence type="ECO:0000259" key="6">
    <source>
        <dbReference type="Pfam" id="PF08241"/>
    </source>
</evidence>
<dbReference type="GO" id="GO:0032259">
    <property type="term" value="P:methylation"/>
    <property type="evidence" value="ECO:0007669"/>
    <property type="project" value="UniProtKB-KW"/>
</dbReference>
<proteinExistence type="inferred from homology"/>
<dbReference type="GeneID" id="9590877"/>
<keyword evidence="2 5" id="KW-0808">Transferase</keyword>
<keyword evidence="1 5" id="KW-0489">Methyltransferase</keyword>
<dbReference type="OrthoDB" id="3265906at2759"/>
<evidence type="ECO:0000256" key="3">
    <source>
        <dbReference type="ARBA" id="ARBA00022688"/>
    </source>
</evidence>
<feature type="binding site" evidence="5">
    <location>
        <position position="174"/>
    </location>
    <ligand>
        <name>Mg(2+)</name>
        <dbReference type="ChEBI" id="CHEBI:18420"/>
    </ligand>
</feature>
<feature type="binding site" evidence="5">
    <location>
        <position position="106"/>
    </location>
    <ligand>
        <name>S-adenosyl-L-methionine</name>
        <dbReference type="ChEBI" id="CHEBI:59789"/>
    </ligand>
</feature>
<dbReference type="Gene3D" id="3.40.50.150">
    <property type="entry name" value="Vaccinia Virus protein VP39"/>
    <property type="match status" value="1"/>
</dbReference>
<dbReference type="STRING" id="578458.D8Q1F7"/>
<keyword evidence="5" id="KW-0999">Mitochondrion inner membrane</keyword>
<keyword evidence="5" id="KW-0496">Mitochondrion</keyword>
<comment type="catalytic activity">
    <reaction evidence="5">
        <text>a 3-demethylubiquinone + S-adenosyl-L-methionine = a ubiquinone + S-adenosyl-L-homocysteine</text>
        <dbReference type="Rhea" id="RHEA:81215"/>
        <dbReference type="Rhea" id="RHEA-COMP:9565"/>
        <dbReference type="Rhea" id="RHEA-COMP:19654"/>
        <dbReference type="ChEBI" id="CHEBI:16389"/>
        <dbReference type="ChEBI" id="CHEBI:57856"/>
        <dbReference type="ChEBI" id="CHEBI:59789"/>
        <dbReference type="ChEBI" id="CHEBI:231825"/>
    </reaction>
</comment>
<dbReference type="CDD" id="cd02440">
    <property type="entry name" value="AdoMet_MTases"/>
    <property type="match status" value="1"/>
</dbReference>
<keyword evidence="5" id="KW-0472">Membrane</keyword>
<evidence type="ECO:0000256" key="1">
    <source>
        <dbReference type="ARBA" id="ARBA00022603"/>
    </source>
</evidence>
<comment type="subcellular location">
    <subcellularLocation>
        <location evidence="5">Mitochondrion inner membrane</location>
        <topology evidence="5">Peripheral membrane protein</topology>
        <orientation evidence="5">Matrix side</orientation>
    </subcellularLocation>
</comment>
<dbReference type="InterPro" id="IPR029063">
    <property type="entry name" value="SAM-dependent_MTases_sf"/>
</dbReference>
<name>D8Q1F7_SCHCM</name>
<dbReference type="GO" id="GO:0031314">
    <property type="term" value="C:extrinsic component of mitochondrial inner membrane"/>
    <property type="evidence" value="ECO:0007669"/>
    <property type="project" value="UniProtKB-UniRule"/>
</dbReference>
<feature type="binding site" evidence="5">
    <location>
        <position position="177"/>
    </location>
    <ligand>
        <name>Mg(2+)</name>
        <dbReference type="ChEBI" id="CHEBI:18420"/>
    </ligand>
</feature>
<evidence type="ECO:0000313" key="7">
    <source>
        <dbReference type="EMBL" id="EFI98500.1"/>
    </source>
</evidence>
<dbReference type="RefSeq" id="XP_003033403.1">
    <property type="nucleotide sequence ID" value="XM_003033357.1"/>
</dbReference>
<evidence type="ECO:0000256" key="5">
    <source>
        <dbReference type="HAMAP-Rule" id="MF_03190"/>
    </source>
</evidence>
<dbReference type="FunCoup" id="D8Q1F7">
    <property type="interactions" value="287"/>
</dbReference>
<feature type="binding site" evidence="5">
    <location>
        <position position="173"/>
    </location>
    <ligand>
        <name>S-adenosyl-L-methionine</name>
        <dbReference type="ChEBI" id="CHEBI:59789"/>
    </ligand>
</feature>
<dbReference type="NCBIfam" id="TIGR01983">
    <property type="entry name" value="UbiG"/>
    <property type="match status" value="1"/>
</dbReference>
<dbReference type="InterPro" id="IPR013216">
    <property type="entry name" value="Methyltransf_11"/>
</dbReference>
<dbReference type="KEGG" id="scm:SCHCO_02495421"/>
<dbReference type="InterPro" id="IPR010233">
    <property type="entry name" value="UbiG_MeTrfase"/>
</dbReference>
<dbReference type="GO" id="GO:0120537">
    <property type="term" value="F:3-demethylubiquinone 3-O-methyltransferase activity"/>
    <property type="evidence" value="ECO:0007669"/>
    <property type="project" value="RHEA"/>
</dbReference>
<sequence length="311" mass="34701">MFVPFARALIVARPRLARCLQTSAAVTGGSVNPEEIAFFSKLSSQWWDETGEFGFLHRMNPLRVQFIRDKLHEVALDERPDDFRAPGKNTVSPADVLRDLNVLDVGCGGGLLSESLARLGANTLAIDASQSNIQIASLHASSDPSLSPNLEYRHSAAEALVEEGKQFDVVCSMEVLEHVDHPAAFLDTCSRLLKPNGHLFLSTMARTPLAYFLTIFMAENVLARVSPGTHTYSKYINPSELMDHFKEVRYVKATYQRGWIGSQLPMRMQAEVRGMIYNPLSGRWSLAPRDAWGADNCNYVFWVRKPAVESK</sequence>
<reference evidence="7 8" key="1">
    <citation type="journal article" date="2010" name="Nat. Biotechnol.">
        <title>Genome sequence of the model mushroom Schizophyllum commune.</title>
        <authorList>
            <person name="Ohm R.A."/>
            <person name="de Jong J.F."/>
            <person name="Lugones L.G."/>
            <person name="Aerts A."/>
            <person name="Kothe E."/>
            <person name="Stajich J.E."/>
            <person name="de Vries R.P."/>
            <person name="Record E."/>
            <person name="Levasseur A."/>
            <person name="Baker S.E."/>
            <person name="Bartholomew K.A."/>
            <person name="Coutinho P.M."/>
            <person name="Erdmann S."/>
            <person name="Fowler T.J."/>
            <person name="Gathman A.C."/>
            <person name="Lombard V."/>
            <person name="Henrissat B."/>
            <person name="Knabe N."/>
            <person name="Kuees U."/>
            <person name="Lilly W.W."/>
            <person name="Lindquist E."/>
            <person name="Lucas S."/>
            <person name="Magnuson J.K."/>
            <person name="Piumi F."/>
            <person name="Raudaskoski M."/>
            <person name="Salamov A."/>
            <person name="Schmutz J."/>
            <person name="Schwarze F.W.M.R."/>
            <person name="vanKuyk P.A."/>
            <person name="Horton J.S."/>
            <person name="Grigoriev I.V."/>
            <person name="Woesten H.A.B."/>
        </authorList>
    </citation>
    <scope>NUCLEOTIDE SEQUENCE [LARGE SCALE GENOMIC DNA]</scope>
    <source>
        <strain evidence="8">H4-8 / FGSC 9210</strain>
    </source>
</reference>
<dbReference type="PANTHER" id="PTHR43464:SF19">
    <property type="entry name" value="UBIQUINONE BIOSYNTHESIS O-METHYLTRANSFERASE, MITOCHONDRIAL"/>
    <property type="match status" value="1"/>
</dbReference>
<dbReference type="InParanoid" id="D8Q1F7"/>
<dbReference type="HOGENOM" id="CLU_042432_1_0_1"/>
<dbReference type="SUPFAM" id="SSF53335">
    <property type="entry name" value="S-adenosyl-L-methionine-dependent methyltransferases"/>
    <property type="match status" value="1"/>
</dbReference>
<dbReference type="GO" id="GO:0046872">
    <property type="term" value="F:metal ion binding"/>
    <property type="evidence" value="ECO:0007669"/>
    <property type="project" value="UniProtKB-KW"/>
</dbReference>
<dbReference type="GO" id="GO:0010420">
    <property type="term" value="F:polyprenyldihydroxybenzoate methyltransferase activity"/>
    <property type="evidence" value="ECO:0007669"/>
    <property type="project" value="UniProtKB-UniRule"/>
</dbReference>
<accession>D8Q1F7</accession>
<protein>
    <recommendedName>
        <fullName evidence="5">Ubiquinone biosynthesis O-methyltransferase, mitochondrial</fullName>
    </recommendedName>
    <alternativeName>
        <fullName evidence="5">3-demethylubiquinol 3-O-methyltransferase</fullName>
        <ecNumber evidence="5">2.1.1.64</ecNumber>
    </alternativeName>
    <alternativeName>
        <fullName evidence="5">3-demethylubiquinone 3-O-methyltransferase</fullName>
        <ecNumber evidence="5">2.1.1.-</ecNumber>
    </alternativeName>
    <alternativeName>
        <fullName evidence="5">Polyprenyldihydroxybenzoate methyltransferase</fullName>
        <ecNumber evidence="5">2.1.1.114</ecNumber>
    </alternativeName>
</protein>
<dbReference type="eggNOG" id="KOG1270">
    <property type="taxonomic scope" value="Eukaryota"/>
</dbReference>
<feature type="domain" description="Methyltransferase type 11" evidence="6">
    <location>
        <begin position="103"/>
        <end position="201"/>
    </location>
</feature>
<dbReference type="Proteomes" id="UP000007431">
    <property type="component" value="Unassembled WGS sequence"/>
</dbReference>
<comment type="catalytic activity">
    <reaction evidence="5">
        <text>a 3,4-dihydroxy-5-(all-trans-polyprenyl)benzoate + S-adenosyl-L-methionine = a 4-hydroxy-3-methoxy-5-(all-trans-polyprenyl)benzoate + S-adenosyl-L-homocysteine + H(+)</text>
        <dbReference type="Rhea" id="RHEA:44452"/>
        <dbReference type="Rhea" id="RHEA-COMP:10930"/>
        <dbReference type="Rhea" id="RHEA-COMP:10931"/>
        <dbReference type="ChEBI" id="CHEBI:15378"/>
        <dbReference type="ChEBI" id="CHEBI:57856"/>
        <dbReference type="ChEBI" id="CHEBI:59789"/>
        <dbReference type="ChEBI" id="CHEBI:64694"/>
        <dbReference type="ChEBI" id="CHEBI:84443"/>
        <dbReference type="EC" id="2.1.1.114"/>
    </reaction>
</comment>
<dbReference type="OMA" id="LASRWWD"/>
<dbReference type="Pfam" id="PF08241">
    <property type="entry name" value="Methyltransf_11"/>
    <property type="match status" value="1"/>
</dbReference>
<comment type="subunit">
    <text evidence="5">Component of a multi-subunit COQ enzyme complex, composed of at least COQ3, COQ4, COQ5, COQ6, COQ7 and COQ9.</text>
</comment>
<dbReference type="EC" id="2.1.1.-" evidence="5"/>
<dbReference type="AlphaFoldDB" id="D8Q1F7"/>
<gene>
    <name evidence="5" type="primary">COQ3</name>
    <name evidence="7" type="ORF">SCHCODRAFT_53818</name>
</gene>
<keyword evidence="5" id="KW-0460">Magnesium</keyword>
<keyword evidence="5" id="KW-0479">Metal-binding</keyword>
<feature type="binding site" evidence="5">
    <location>
        <position position="127"/>
    </location>
    <ligand>
        <name>S-adenosyl-L-methionine</name>
        <dbReference type="ChEBI" id="CHEBI:59789"/>
    </ligand>
</feature>
<comment type="pathway">
    <text evidence="5">Cofactor biosynthesis; ubiquinone biosynthesis.</text>
</comment>
<feature type="binding site" evidence="5">
    <location>
        <position position="178"/>
    </location>
    <ligand>
        <name>Mg(2+)</name>
        <dbReference type="ChEBI" id="CHEBI:18420"/>
    </ligand>
</feature>
<dbReference type="GO" id="GO:0061542">
    <property type="term" value="F:3-demethylubiquinol 3-O-methyltransferase activity"/>
    <property type="evidence" value="ECO:0007669"/>
    <property type="project" value="UniProtKB-UniRule"/>
</dbReference>
<dbReference type="EC" id="2.1.1.64" evidence="5"/>
<comment type="cofactor">
    <cofactor evidence="5">
        <name>Mg(2+)</name>
        <dbReference type="ChEBI" id="CHEBI:18420"/>
    </cofactor>
</comment>
<evidence type="ECO:0000313" key="8">
    <source>
        <dbReference type="Proteomes" id="UP000007431"/>
    </source>
</evidence>
<dbReference type="HAMAP" id="MF_00472">
    <property type="entry name" value="UbiG"/>
    <property type="match status" value="1"/>
</dbReference>